<accession>A0A8J8F9W7</accession>
<gene>
    <name evidence="2" type="ORF">GD597_01440</name>
</gene>
<keyword evidence="1" id="KW-0732">Signal</keyword>
<protein>
    <submittedName>
        <fullName evidence="2">Uncharacterized protein</fullName>
    </submittedName>
</protein>
<feature type="signal peptide" evidence="1">
    <location>
        <begin position="1"/>
        <end position="22"/>
    </location>
</feature>
<evidence type="ECO:0000313" key="3">
    <source>
        <dbReference type="Proteomes" id="UP000598971"/>
    </source>
</evidence>
<evidence type="ECO:0000256" key="1">
    <source>
        <dbReference type="SAM" id="SignalP"/>
    </source>
</evidence>
<organism evidence="2 3">
    <name type="scientific">Limnovirga soli</name>
    <dbReference type="NCBI Taxonomy" id="2656915"/>
    <lineage>
        <taxon>Bacteria</taxon>
        <taxon>Pseudomonadati</taxon>
        <taxon>Bacteroidota</taxon>
        <taxon>Chitinophagia</taxon>
        <taxon>Chitinophagales</taxon>
        <taxon>Chitinophagaceae</taxon>
        <taxon>Limnovirga</taxon>
    </lineage>
</organism>
<feature type="chain" id="PRO_5035177946" evidence="1">
    <location>
        <begin position="23"/>
        <end position="190"/>
    </location>
</feature>
<evidence type="ECO:0000313" key="2">
    <source>
        <dbReference type="EMBL" id="NNV54103.1"/>
    </source>
</evidence>
<dbReference type="Proteomes" id="UP000598971">
    <property type="component" value="Unassembled WGS sequence"/>
</dbReference>
<dbReference type="AlphaFoldDB" id="A0A8J8F9W7"/>
<proteinExistence type="predicted"/>
<dbReference type="EMBL" id="WHPF01000001">
    <property type="protein sequence ID" value="NNV54103.1"/>
    <property type="molecule type" value="Genomic_DNA"/>
</dbReference>
<reference evidence="2" key="1">
    <citation type="submission" date="2019-10" db="EMBL/GenBank/DDBJ databases">
        <title>Draft genome sequence of Panacibacter sp. KCS-6.</title>
        <authorList>
            <person name="Yim K.J."/>
        </authorList>
    </citation>
    <scope>NUCLEOTIDE SEQUENCE</scope>
    <source>
        <strain evidence="2">KCS-6</strain>
    </source>
</reference>
<comment type="caution">
    <text evidence="2">The sequence shown here is derived from an EMBL/GenBank/DDBJ whole genome shotgun (WGS) entry which is preliminary data.</text>
</comment>
<sequence>MLQFKTIFISLFILLMSNCISAQSKADSISIIFPKVLVMNDKKQVLLSFDNNRKAFEVPSMGTIDGPISYKSYIDSDAKDMGIKYTNFRLGGLFTYIFPTEYSTYIRPYFVVKFAQYANGQNLADSSYKWFSFIEAVNEIPYPASSKIVEKILFQPRTVWGATFEEFGYTNPVDKSKIKFKILEDFFKLN</sequence>
<dbReference type="RefSeq" id="WP_171606013.1">
    <property type="nucleotide sequence ID" value="NZ_WHPF01000001.1"/>
</dbReference>
<keyword evidence="3" id="KW-1185">Reference proteome</keyword>
<name>A0A8J8F9W7_9BACT</name>